<feature type="compositionally biased region" description="Polar residues" evidence="1">
    <location>
        <begin position="201"/>
        <end position="210"/>
    </location>
</feature>
<evidence type="ECO:0000313" key="2">
    <source>
        <dbReference type="EMBL" id="MQL91992.1"/>
    </source>
</evidence>
<dbReference type="Proteomes" id="UP000652761">
    <property type="component" value="Unassembled WGS sequence"/>
</dbReference>
<accession>A0A843V0T3</accession>
<proteinExistence type="predicted"/>
<keyword evidence="3" id="KW-1185">Reference proteome</keyword>
<dbReference type="EMBL" id="NMUH01001398">
    <property type="protein sequence ID" value="MQL91992.1"/>
    <property type="molecule type" value="Genomic_DNA"/>
</dbReference>
<feature type="region of interest" description="Disordered" evidence="1">
    <location>
        <begin position="191"/>
        <end position="216"/>
    </location>
</feature>
<protein>
    <submittedName>
        <fullName evidence="2">Uncharacterized protein</fullName>
    </submittedName>
</protein>
<reference evidence="2" key="1">
    <citation type="submission" date="2017-07" db="EMBL/GenBank/DDBJ databases">
        <title>Taro Niue Genome Assembly and Annotation.</title>
        <authorList>
            <person name="Atibalentja N."/>
            <person name="Keating K."/>
            <person name="Fields C.J."/>
        </authorList>
    </citation>
    <scope>NUCLEOTIDE SEQUENCE</scope>
    <source>
        <strain evidence="2">Niue_2</strain>
        <tissue evidence="2">Leaf</tissue>
    </source>
</reference>
<dbReference type="OrthoDB" id="696112at2759"/>
<name>A0A843V0T3_COLES</name>
<gene>
    <name evidence="2" type="ORF">Taro_024614</name>
</gene>
<comment type="caution">
    <text evidence="2">The sequence shown here is derived from an EMBL/GenBank/DDBJ whole genome shotgun (WGS) entry which is preliminary data.</text>
</comment>
<organism evidence="2 3">
    <name type="scientific">Colocasia esculenta</name>
    <name type="common">Wild taro</name>
    <name type="synonym">Arum esculentum</name>
    <dbReference type="NCBI Taxonomy" id="4460"/>
    <lineage>
        <taxon>Eukaryota</taxon>
        <taxon>Viridiplantae</taxon>
        <taxon>Streptophyta</taxon>
        <taxon>Embryophyta</taxon>
        <taxon>Tracheophyta</taxon>
        <taxon>Spermatophyta</taxon>
        <taxon>Magnoliopsida</taxon>
        <taxon>Liliopsida</taxon>
        <taxon>Araceae</taxon>
        <taxon>Aroideae</taxon>
        <taxon>Colocasieae</taxon>
        <taxon>Colocasia</taxon>
    </lineage>
</organism>
<evidence type="ECO:0000313" key="3">
    <source>
        <dbReference type="Proteomes" id="UP000652761"/>
    </source>
</evidence>
<dbReference type="AlphaFoldDB" id="A0A843V0T3"/>
<evidence type="ECO:0000256" key="1">
    <source>
        <dbReference type="SAM" id="MobiDB-lite"/>
    </source>
</evidence>
<sequence length="329" mass="36861">MAASAQHSKKTRFFTATRYVAIKKFATTLVAVETPKFPPSRPLFPLPGLWSLWKPQNPLVGVSGATRVPLLGAEQRGSSSSIAWRGVERSSEGLPLPLLGAERQGSSSSIAWRGSIAWKFYNDMRWINPKVPREEAVSISGELYRIIKEARAPECVQHMEPCQGRGGSPSSSTAADRWRNISPPRLLRLRRIRQTNDRRGSTNASAPTSSKIRKSRGKFKGLETLKKMRGYNNAKLVVQIDMEFRRPFGENTDDLVGEIARLVTLCASFDVPYWRDVLEDRKTKIYEKLLKVLKSTRTANTAQRRTISTSVNLLQARHKTAQADGKTLV</sequence>